<keyword evidence="2" id="KW-1185">Reference proteome</keyword>
<dbReference type="RefSeq" id="WP_204002283.1">
    <property type="nucleotide sequence ID" value="NZ_BOPB01000026.1"/>
</dbReference>
<comment type="caution">
    <text evidence="1">The sequence shown here is derived from an EMBL/GenBank/DDBJ whole genome shotgun (WGS) entry which is preliminary data.</text>
</comment>
<protein>
    <recommendedName>
        <fullName evidence="3">MarR family transcriptional regulator</fullName>
    </recommendedName>
</protein>
<dbReference type="Gene3D" id="1.10.10.10">
    <property type="entry name" value="Winged helix-like DNA-binding domain superfamily/Winged helix DNA-binding domain"/>
    <property type="match status" value="1"/>
</dbReference>
<dbReference type="EMBL" id="BOPB01000026">
    <property type="protein sequence ID" value="GIJ23601.1"/>
    <property type="molecule type" value="Genomic_DNA"/>
</dbReference>
<gene>
    <name evidence="1" type="ORF">Vlu01_42250</name>
</gene>
<organism evidence="1 2">
    <name type="scientific">Micromonospora lutea</name>
    <dbReference type="NCBI Taxonomy" id="419825"/>
    <lineage>
        <taxon>Bacteria</taxon>
        <taxon>Bacillati</taxon>
        <taxon>Actinomycetota</taxon>
        <taxon>Actinomycetes</taxon>
        <taxon>Micromonosporales</taxon>
        <taxon>Micromonosporaceae</taxon>
        <taxon>Micromonospora</taxon>
    </lineage>
</organism>
<accession>A0ABQ4J0Q6</accession>
<evidence type="ECO:0000313" key="2">
    <source>
        <dbReference type="Proteomes" id="UP000643165"/>
    </source>
</evidence>
<proteinExistence type="predicted"/>
<name>A0ABQ4J0Q6_9ACTN</name>
<evidence type="ECO:0008006" key="3">
    <source>
        <dbReference type="Google" id="ProtNLM"/>
    </source>
</evidence>
<dbReference type="InterPro" id="IPR036390">
    <property type="entry name" value="WH_DNA-bd_sf"/>
</dbReference>
<dbReference type="InterPro" id="IPR036388">
    <property type="entry name" value="WH-like_DNA-bd_sf"/>
</dbReference>
<reference evidence="1 2" key="1">
    <citation type="submission" date="2021-01" db="EMBL/GenBank/DDBJ databases">
        <title>Whole genome shotgun sequence of Verrucosispora lutea NBRC 106530.</title>
        <authorList>
            <person name="Komaki H."/>
            <person name="Tamura T."/>
        </authorList>
    </citation>
    <scope>NUCLEOTIDE SEQUENCE [LARGE SCALE GENOMIC DNA]</scope>
    <source>
        <strain evidence="1 2">NBRC 106530</strain>
    </source>
</reference>
<sequence>MTTPTPAFGAALIGQTEKALNAILDRQLAGTGITEAQWVTLTLTVVSGDDTERAELIHRVGAATQFSPAAVAERITELTAAGLLRDGGDGRVQVTDEGQARWTRIRTAIGPITERLWGDLPAEDLATAGRVLGIVLDRANAVLVCR</sequence>
<dbReference type="Proteomes" id="UP000643165">
    <property type="component" value="Unassembled WGS sequence"/>
</dbReference>
<evidence type="ECO:0000313" key="1">
    <source>
        <dbReference type="EMBL" id="GIJ23601.1"/>
    </source>
</evidence>
<dbReference type="SUPFAM" id="SSF46785">
    <property type="entry name" value="Winged helix' DNA-binding domain"/>
    <property type="match status" value="1"/>
</dbReference>